<reference evidence="1 2" key="1">
    <citation type="submission" date="2023-07" db="EMBL/GenBank/DDBJ databases">
        <title>Genomic Encyclopedia of Type Strains, Phase IV (KMG-IV): sequencing the most valuable type-strain genomes for metagenomic binning, comparative biology and taxonomic classification.</title>
        <authorList>
            <person name="Goeker M."/>
        </authorList>
    </citation>
    <scope>NUCLEOTIDE SEQUENCE [LARGE SCALE GENOMIC DNA]</scope>
    <source>
        <strain evidence="1 2">DSM 27594</strain>
    </source>
</reference>
<organism evidence="1 2">
    <name type="scientific">Neobacillus ginsengisoli</name>
    <dbReference type="NCBI Taxonomy" id="904295"/>
    <lineage>
        <taxon>Bacteria</taxon>
        <taxon>Bacillati</taxon>
        <taxon>Bacillota</taxon>
        <taxon>Bacilli</taxon>
        <taxon>Bacillales</taxon>
        <taxon>Bacillaceae</taxon>
        <taxon>Neobacillus</taxon>
    </lineage>
</organism>
<dbReference type="EMBL" id="JAUSTW010000014">
    <property type="protein sequence ID" value="MDQ0201947.1"/>
    <property type="molecule type" value="Genomic_DNA"/>
</dbReference>
<evidence type="ECO:0000313" key="1">
    <source>
        <dbReference type="EMBL" id="MDQ0201947.1"/>
    </source>
</evidence>
<keyword evidence="2" id="KW-1185">Reference proteome</keyword>
<protein>
    <submittedName>
        <fullName evidence="1">Pentose-5-phosphate-3-epimerase</fullName>
    </submittedName>
</protein>
<dbReference type="InterPro" id="IPR013785">
    <property type="entry name" value="Aldolase_TIM"/>
</dbReference>
<gene>
    <name evidence="1" type="ORF">J2S10_005158</name>
</gene>
<sequence>MLSLRYFLNNAPLSEVIEGSGLSIEIEVDSGINTETARFCVEAGASVL</sequence>
<dbReference type="Proteomes" id="UP001224122">
    <property type="component" value="Unassembled WGS sequence"/>
</dbReference>
<proteinExistence type="predicted"/>
<evidence type="ECO:0000313" key="2">
    <source>
        <dbReference type="Proteomes" id="UP001224122"/>
    </source>
</evidence>
<accession>A0ABT9Y2A4</accession>
<name>A0ABT9Y2A4_9BACI</name>
<dbReference type="Gene3D" id="3.20.20.70">
    <property type="entry name" value="Aldolase class I"/>
    <property type="match status" value="1"/>
</dbReference>
<comment type="caution">
    <text evidence="1">The sequence shown here is derived from an EMBL/GenBank/DDBJ whole genome shotgun (WGS) entry which is preliminary data.</text>
</comment>